<feature type="domain" description="Acyl-CoA dehydrogenase/oxidase N-terminal" evidence="2">
    <location>
        <begin position="17"/>
        <end position="89"/>
    </location>
</feature>
<dbReference type="Gene3D" id="2.40.110.10">
    <property type="entry name" value="Butyryl-CoA Dehydrogenase, subunit A, domain 2"/>
    <property type="match status" value="1"/>
</dbReference>
<dbReference type="InterPro" id="IPR036250">
    <property type="entry name" value="AcylCo_DH-like_C"/>
</dbReference>
<dbReference type="GO" id="GO:0003995">
    <property type="term" value="F:acyl-CoA dehydrogenase activity"/>
    <property type="evidence" value="ECO:0007669"/>
    <property type="project" value="TreeGrafter"/>
</dbReference>
<dbReference type="AlphaFoldDB" id="A0A1V4AEW7"/>
<dbReference type="PIRSF" id="PIRSF016578">
    <property type="entry name" value="HsaA"/>
    <property type="match status" value="1"/>
</dbReference>
<dbReference type="GO" id="GO:0050660">
    <property type="term" value="F:flavin adenine dinucleotide binding"/>
    <property type="evidence" value="ECO:0007669"/>
    <property type="project" value="InterPro"/>
</dbReference>
<dbReference type="PANTHER" id="PTHR43884">
    <property type="entry name" value="ACYL-COA DEHYDROGENASE"/>
    <property type="match status" value="1"/>
</dbReference>
<dbReference type="OrthoDB" id="3404950at2"/>
<dbReference type="InterPro" id="IPR013107">
    <property type="entry name" value="Acyl-CoA_DH_C"/>
</dbReference>
<dbReference type="PANTHER" id="PTHR43884:SF12">
    <property type="entry name" value="ISOVALERYL-COA DEHYDROGENASE, MITOCHONDRIAL-RELATED"/>
    <property type="match status" value="1"/>
</dbReference>
<name>A0A1V4AEW7_9ACTN</name>
<evidence type="ECO:0000313" key="4">
    <source>
        <dbReference type="EMBL" id="OON82589.1"/>
    </source>
</evidence>
<dbReference type="InterPro" id="IPR037069">
    <property type="entry name" value="AcylCoA_DH/ox_N_sf"/>
</dbReference>
<dbReference type="EMBL" id="MVFC01000001">
    <property type="protein sequence ID" value="OON82589.1"/>
    <property type="molecule type" value="Genomic_DNA"/>
</dbReference>
<dbReference type="STRING" id="83656.B1H18_00460"/>
<dbReference type="Pfam" id="PF08028">
    <property type="entry name" value="Acyl-CoA_dh_2"/>
    <property type="match status" value="1"/>
</dbReference>
<dbReference type="InterPro" id="IPR046373">
    <property type="entry name" value="Acyl-CoA_Oxase/DH_mid-dom_sf"/>
</dbReference>
<dbReference type="Proteomes" id="UP000190539">
    <property type="component" value="Unassembled WGS sequence"/>
</dbReference>
<evidence type="ECO:0000256" key="1">
    <source>
        <dbReference type="ARBA" id="ARBA00023002"/>
    </source>
</evidence>
<dbReference type="InterPro" id="IPR013786">
    <property type="entry name" value="AcylCoA_DH/ox_N"/>
</dbReference>
<reference evidence="4 5" key="1">
    <citation type="submission" date="2017-02" db="EMBL/GenBank/DDBJ databases">
        <title>Draft Genome Sequence of Streptomyces tsukubaensis F601, a Producer of the immunosuppressant tacrolimus FK506.</title>
        <authorList>
            <person name="Zong G."/>
            <person name="Zhong C."/>
            <person name="Fu J."/>
            <person name="Qin R."/>
            <person name="Cao G."/>
        </authorList>
    </citation>
    <scope>NUCLEOTIDE SEQUENCE [LARGE SCALE GENOMIC DNA]</scope>
    <source>
        <strain evidence="4 5">F601</strain>
    </source>
</reference>
<evidence type="ECO:0008006" key="6">
    <source>
        <dbReference type="Google" id="ProtNLM"/>
    </source>
</evidence>
<evidence type="ECO:0000313" key="5">
    <source>
        <dbReference type="Proteomes" id="UP000190539"/>
    </source>
</evidence>
<feature type="domain" description="Acyl-CoA dehydrogenase C-terminal" evidence="3">
    <location>
        <begin position="232"/>
        <end position="361"/>
    </location>
</feature>
<dbReference type="Pfam" id="PF02771">
    <property type="entry name" value="Acyl-CoA_dh_N"/>
    <property type="match status" value="1"/>
</dbReference>
<evidence type="ECO:0000259" key="3">
    <source>
        <dbReference type="Pfam" id="PF08028"/>
    </source>
</evidence>
<dbReference type="RefSeq" id="WP_077963697.1">
    <property type="nucleotide sequence ID" value="NZ_CP045178.1"/>
</dbReference>
<proteinExistence type="predicted"/>
<dbReference type="InterPro" id="IPR009100">
    <property type="entry name" value="AcylCoA_DH/oxidase_NM_dom_sf"/>
</dbReference>
<accession>A0A1V4AEW7</accession>
<dbReference type="Gene3D" id="1.10.540.10">
    <property type="entry name" value="Acyl-CoA dehydrogenase/oxidase, N-terminal domain"/>
    <property type="match status" value="1"/>
</dbReference>
<organism evidence="4 5">
    <name type="scientific">Streptomyces tsukubensis</name>
    <dbReference type="NCBI Taxonomy" id="83656"/>
    <lineage>
        <taxon>Bacteria</taxon>
        <taxon>Bacillati</taxon>
        <taxon>Actinomycetota</taxon>
        <taxon>Actinomycetes</taxon>
        <taxon>Kitasatosporales</taxon>
        <taxon>Streptomycetaceae</taxon>
        <taxon>Streptomyces</taxon>
    </lineage>
</organism>
<comment type="caution">
    <text evidence="4">The sequence shown here is derived from an EMBL/GenBank/DDBJ whole genome shotgun (WGS) entry which is preliminary data.</text>
</comment>
<sequence length="382" mass="40040">MPDVKKDLVAGGRRLAQVAAEHAMKAETDRRLTPEVVNGIVEAGFPRHFVPSRWGGTEGSFVEYGSAVADLAEGDASAAWVAAVVASLGRMAGYLPEAGQRALWQRTPDTFLACGLVASGTAAEVEGGWRVKGTWRYVSGVHFSDWALVACPVPGGTDGPDVRFLLIPRDSYTVENSWFTVGMRATGSDSLRVEETFVPREFSFPRSALLSGTAPADAPATSALPLRAVSGLTFAGPLLGAARGALRAAGEDLARRRAGGRAHRVLHGHDAGLEIAIARAAARTEAAAGLLTRAATEADGEAGAGGTATARLALQYAAGAELLTEAIDAVFRLTGTSSHDQGAPLQRFWRDMSTAAGHAVLRIEPAARDYINTLNKAQEEQS</sequence>
<evidence type="ECO:0000259" key="2">
    <source>
        <dbReference type="Pfam" id="PF02771"/>
    </source>
</evidence>
<keyword evidence="1" id="KW-0560">Oxidoreductase</keyword>
<protein>
    <recommendedName>
        <fullName evidence="6">Hydrolase</fullName>
    </recommendedName>
</protein>
<dbReference type="SUPFAM" id="SSF47203">
    <property type="entry name" value="Acyl-CoA dehydrogenase C-terminal domain-like"/>
    <property type="match status" value="1"/>
</dbReference>
<keyword evidence="5" id="KW-1185">Reference proteome</keyword>
<dbReference type="SUPFAM" id="SSF56645">
    <property type="entry name" value="Acyl-CoA dehydrogenase NM domain-like"/>
    <property type="match status" value="1"/>
</dbReference>
<dbReference type="Gene3D" id="1.20.140.10">
    <property type="entry name" value="Butyryl-CoA Dehydrogenase, subunit A, domain 3"/>
    <property type="match status" value="1"/>
</dbReference>
<gene>
    <name evidence="4" type="ORF">B1H18_00460</name>
</gene>